<reference evidence="2 3" key="1">
    <citation type="submission" date="2023-01" db="EMBL/GenBank/DDBJ databases">
        <title>Analysis of 21 Apiospora genomes using comparative genomics revels a genus with tremendous synthesis potential of carbohydrate active enzymes and secondary metabolites.</title>
        <authorList>
            <person name="Sorensen T."/>
        </authorList>
    </citation>
    <scope>NUCLEOTIDE SEQUENCE [LARGE SCALE GENOMIC DNA]</scope>
    <source>
        <strain evidence="2 3">CBS 83171</strain>
    </source>
</reference>
<evidence type="ECO:0008006" key="4">
    <source>
        <dbReference type="Google" id="ProtNLM"/>
    </source>
</evidence>
<name>A0ABR1UNB9_9PEZI</name>
<dbReference type="CDD" id="cd03443">
    <property type="entry name" value="PaaI_thioesterase"/>
    <property type="match status" value="1"/>
</dbReference>
<gene>
    <name evidence="2" type="ORF">PG996_009318</name>
</gene>
<evidence type="ECO:0000256" key="1">
    <source>
        <dbReference type="SAM" id="MobiDB-lite"/>
    </source>
</evidence>
<dbReference type="InterPro" id="IPR052061">
    <property type="entry name" value="PTE-AB_protein"/>
</dbReference>
<protein>
    <recommendedName>
        <fullName evidence="4">Thioesterase domain-containing protein</fullName>
    </recommendedName>
</protein>
<organism evidence="2 3">
    <name type="scientific">Apiospora saccharicola</name>
    <dbReference type="NCBI Taxonomy" id="335842"/>
    <lineage>
        <taxon>Eukaryota</taxon>
        <taxon>Fungi</taxon>
        <taxon>Dikarya</taxon>
        <taxon>Ascomycota</taxon>
        <taxon>Pezizomycotina</taxon>
        <taxon>Sordariomycetes</taxon>
        <taxon>Xylariomycetidae</taxon>
        <taxon>Amphisphaeriales</taxon>
        <taxon>Apiosporaceae</taxon>
        <taxon>Apiospora</taxon>
    </lineage>
</organism>
<feature type="region of interest" description="Disordered" evidence="1">
    <location>
        <begin position="94"/>
        <end position="115"/>
    </location>
</feature>
<dbReference type="PANTHER" id="PTHR47260:SF3">
    <property type="entry name" value="THIOESTERASE FAMILY PROTEIN (AFU_ORTHOLOGUE AFUA_7G03960)"/>
    <property type="match status" value="1"/>
</dbReference>
<comment type="caution">
    <text evidence="2">The sequence shown here is derived from an EMBL/GenBank/DDBJ whole genome shotgun (WGS) entry which is preliminary data.</text>
</comment>
<dbReference type="SUPFAM" id="SSF54637">
    <property type="entry name" value="Thioesterase/thiol ester dehydrase-isomerase"/>
    <property type="match status" value="1"/>
</dbReference>
<dbReference type="InterPro" id="IPR029069">
    <property type="entry name" value="HotDog_dom_sf"/>
</dbReference>
<dbReference type="EMBL" id="JAQQWM010000006">
    <property type="protein sequence ID" value="KAK8059388.1"/>
    <property type="molecule type" value="Genomic_DNA"/>
</dbReference>
<proteinExistence type="predicted"/>
<sequence>MADDKFALQDAVKPYSASKDHNQSVPDPVEHFKAIPWCRALIEDKANLDILVPDRRPLDSGESNFVRRTMNTPTTIKACITFFRPVRAHPKLGATAGSDVSKSKELLSGGGPENSENPKNPFLLFSALVDLGVDCQSYAGTMHGGLYGVLMDELPLPPFVILGQASVNDVHDVDLTTSALANGAYTVRFTTNMRRPVRTPQIVLVRGRVIKREGRKLHVRGSMEDKNGEVLAEADGLWLCMAENVGRSVL</sequence>
<dbReference type="PANTHER" id="PTHR47260">
    <property type="entry name" value="UPF0644 PROTEIN PB2B4.06"/>
    <property type="match status" value="1"/>
</dbReference>
<dbReference type="Proteomes" id="UP001446871">
    <property type="component" value="Unassembled WGS sequence"/>
</dbReference>
<evidence type="ECO:0000313" key="3">
    <source>
        <dbReference type="Proteomes" id="UP001446871"/>
    </source>
</evidence>
<accession>A0ABR1UNB9</accession>
<evidence type="ECO:0000313" key="2">
    <source>
        <dbReference type="EMBL" id="KAK8059388.1"/>
    </source>
</evidence>
<keyword evidence="3" id="KW-1185">Reference proteome</keyword>
<dbReference type="Gene3D" id="3.10.129.10">
    <property type="entry name" value="Hotdog Thioesterase"/>
    <property type="match status" value="1"/>
</dbReference>